<protein>
    <submittedName>
        <fullName evidence="1 3">Expressed protein</fullName>
    </submittedName>
</protein>
<gene>
    <name evidence="1" type="ORF">EgrG_000823900</name>
</gene>
<accession>A0A068WDV8</accession>
<reference evidence="3" key="3">
    <citation type="submission" date="2020-10" db="UniProtKB">
        <authorList>
            <consortium name="WormBaseParasite"/>
        </authorList>
    </citation>
    <scope>IDENTIFICATION</scope>
</reference>
<evidence type="ECO:0000313" key="3">
    <source>
        <dbReference type="WBParaSite" id="EgrG_000823900"/>
    </source>
</evidence>
<reference evidence="1 2" key="1">
    <citation type="journal article" date="2013" name="Nature">
        <title>The genomes of four tapeworm species reveal adaptations to parasitism.</title>
        <authorList>
            <person name="Tsai I.J."/>
            <person name="Zarowiecki M."/>
            <person name="Holroyd N."/>
            <person name="Garciarrubio A."/>
            <person name="Sanchez-Flores A."/>
            <person name="Brooks K.L."/>
            <person name="Tracey A."/>
            <person name="Bobes R.J."/>
            <person name="Fragoso G."/>
            <person name="Sciutto E."/>
            <person name="Aslett M."/>
            <person name="Beasley H."/>
            <person name="Bennett H.M."/>
            <person name="Cai J."/>
            <person name="Camicia F."/>
            <person name="Clark R."/>
            <person name="Cucher M."/>
            <person name="De Silva N."/>
            <person name="Day T.A."/>
            <person name="Deplazes P."/>
            <person name="Estrada K."/>
            <person name="Fernandez C."/>
            <person name="Holland P.W."/>
            <person name="Hou J."/>
            <person name="Hu S."/>
            <person name="Huckvale T."/>
            <person name="Hung S.S."/>
            <person name="Kamenetzky L."/>
            <person name="Keane J.A."/>
            <person name="Kiss F."/>
            <person name="Koziol U."/>
            <person name="Lambert O."/>
            <person name="Liu K."/>
            <person name="Luo X."/>
            <person name="Luo Y."/>
            <person name="Macchiaroli N."/>
            <person name="Nichol S."/>
            <person name="Paps J."/>
            <person name="Parkinson J."/>
            <person name="Pouchkina-Stantcheva N."/>
            <person name="Riddiford N."/>
            <person name="Rosenzvit M."/>
            <person name="Salinas G."/>
            <person name="Wasmuth J.D."/>
            <person name="Zamanian M."/>
            <person name="Zheng Y."/>
            <person name="Cai X."/>
            <person name="Soberon X."/>
            <person name="Olson P.D."/>
            <person name="Laclette J.P."/>
            <person name="Brehm K."/>
            <person name="Berriman M."/>
            <person name="Garciarrubio A."/>
            <person name="Bobes R.J."/>
            <person name="Fragoso G."/>
            <person name="Sanchez-Flores A."/>
            <person name="Estrada K."/>
            <person name="Cevallos M.A."/>
            <person name="Morett E."/>
            <person name="Gonzalez V."/>
            <person name="Portillo T."/>
            <person name="Ochoa-Leyva A."/>
            <person name="Jose M.V."/>
            <person name="Sciutto E."/>
            <person name="Landa A."/>
            <person name="Jimenez L."/>
            <person name="Valdes V."/>
            <person name="Carrero J.C."/>
            <person name="Larralde C."/>
            <person name="Morales-Montor J."/>
            <person name="Limon-Lason J."/>
            <person name="Soberon X."/>
            <person name="Laclette J.P."/>
        </authorList>
    </citation>
    <scope>NUCLEOTIDE SEQUENCE [LARGE SCALE GENOMIC DNA]</scope>
</reference>
<sequence length="66" mass="7022">MHKTTSGLPILSRIKFNLCIFSANLAKIEITRPDSASAVTQEAAIGQATSGGLYTAIWRSTGCVRP</sequence>
<dbReference type="AlphaFoldDB" id="A0A068WDV8"/>
<name>A0A068WDV8_ECHGR</name>
<dbReference type="EMBL" id="LK028576">
    <property type="protein sequence ID" value="CDS15830.1"/>
    <property type="molecule type" value="Genomic_DNA"/>
</dbReference>
<organism evidence="1">
    <name type="scientific">Echinococcus granulosus</name>
    <name type="common">Hydatid tapeworm</name>
    <dbReference type="NCBI Taxonomy" id="6210"/>
    <lineage>
        <taxon>Eukaryota</taxon>
        <taxon>Metazoa</taxon>
        <taxon>Spiralia</taxon>
        <taxon>Lophotrochozoa</taxon>
        <taxon>Platyhelminthes</taxon>
        <taxon>Cestoda</taxon>
        <taxon>Eucestoda</taxon>
        <taxon>Cyclophyllidea</taxon>
        <taxon>Taeniidae</taxon>
        <taxon>Echinococcus</taxon>
        <taxon>Echinococcus granulosus group</taxon>
    </lineage>
</organism>
<dbReference type="WBParaSite" id="EgrG_000823900">
    <property type="protein sequence ID" value="EgrG_000823900"/>
    <property type="gene ID" value="EgrG_000823900"/>
</dbReference>
<dbReference type="Proteomes" id="UP000492820">
    <property type="component" value="Unassembled WGS sequence"/>
</dbReference>
<evidence type="ECO:0000313" key="2">
    <source>
        <dbReference type="Proteomes" id="UP000492820"/>
    </source>
</evidence>
<evidence type="ECO:0000313" key="1">
    <source>
        <dbReference type="EMBL" id="CDS15830.1"/>
    </source>
</evidence>
<reference evidence="1" key="2">
    <citation type="submission" date="2014-06" db="EMBL/GenBank/DDBJ databases">
        <authorList>
            <person name="Aslett M."/>
        </authorList>
    </citation>
    <scope>NUCLEOTIDE SEQUENCE</scope>
</reference>
<proteinExistence type="predicted"/>